<evidence type="ECO:0000256" key="1">
    <source>
        <dbReference type="SAM" id="MobiDB-lite"/>
    </source>
</evidence>
<feature type="region of interest" description="Disordered" evidence="1">
    <location>
        <begin position="1"/>
        <end position="70"/>
    </location>
</feature>
<feature type="compositionally biased region" description="Polar residues" evidence="1">
    <location>
        <begin position="13"/>
        <end position="23"/>
    </location>
</feature>
<feature type="compositionally biased region" description="Polar residues" evidence="1">
    <location>
        <begin position="37"/>
        <end position="50"/>
    </location>
</feature>
<evidence type="ECO:0000313" key="3">
    <source>
        <dbReference type="Proteomes" id="UP001497482"/>
    </source>
</evidence>
<name>A0AAV2LJQ8_KNICA</name>
<sequence>MALDLSGPRPQRPKTSGPNNLRTQDLRAPRLRAQRPQVPNETKAQDLSAQTSGPKTSGPRPSGPKPSRATQVALGLAIEQSSVPTVSLVHGAHVLDTTHLEEIRSVAQAYLLSASQGNHGNYCISSLHHSLGPGLSLFYSASGPYRGAHEGLHRGPRAQAWASAGLPSRRMGDTETCGVLRALPMSPPPSEAELKHLERRVELLTSYLWQCESLQPQALSLSALSRPQGFLLSLRRHYSQAQGTQLSATLHCCSSSLLIQTHSRALHTLCSPLPLLCISPRPITADAPGPGAPLIYFCPLYVEEELVAWVPLSSRLEPQTCSLRRVRIVSQL</sequence>
<organism evidence="2 3">
    <name type="scientific">Knipowitschia caucasica</name>
    <name type="common">Caucasian dwarf goby</name>
    <name type="synonym">Pomatoschistus caucasicus</name>
    <dbReference type="NCBI Taxonomy" id="637954"/>
    <lineage>
        <taxon>Eukaryota</taxon>
        <taxon>Metazoa</taxon>
        <taxon>Chordata</taxon>
        <taxon>Craniata</taxon>
        <taxon>Vertebrata</taxon>
        <taxon>Euteleostomi</taxon>
        <taxon>Actinopterygii</taxon>
        <taxon>Neopterygii</taxon>
        <taxon>Teleostei</taxon>
        <taxon>Neoteleostei</taxon>
        <taxon>Acanthomorphata</taxon>
        <taxon>Gobiaria</taxon>
        <taxon>Gobiiformes</taxon>
        <taxon>Gobioidei</taxon>
        <taxon>Gobiidae</taxon>
        <taxon>Gobiinae</taxon>
        <taxon>Knipowitschia</taxon>
    </lineage>
</organism>
<protein>
    <submittedName>
        <fullName evidence="2">Uncharacterized protein</fullName>
    </submittedName>
</protein>
<evidence type="ECO:0000313" key="2">
    <source>
        <dbReference type="EMBL" id="CAL1600754.1"/>
    </source>
</evidence>
<accession>A0AAV2LJQ8</accession>
<proteinExistence type="predicted"/>
<dbReference type="AlphaFoldDB" id="A0AAV2LJQ8"/>
<dbReference type="EMBL" id="OZ035825">
    <property type="protein sequence ID" value="CAL1600754.1"/>
    <property type="molecule type" value="Genomic_DNA"/>
</dbReference>
<gene>
    <name evidence="2" type="ORF">KC01_LOCUS28834</name>
</gene>
<dbReference type="Proteomes" id="UP001497482">
    <property type="component" value="Chromosome 3"/>
</dbReference>
<feature type="compositionally biased region" description="Low complexity" evidence="1">
    <location>
        <begin position="51"/>
        <end position="68"/>
    </location>
</feature>
<keyword evidence="3" id="KW-1185">Reference proteome</keyword>
<reference evidence="2 3" key="1">
    <citation type="submission" date="2024-04" db="EMBL/GenBank/DDBJ databases">
        <authorList>
            <person name="Waldvogel A.-M."/>
            <person name="Schoenle A."/>
        </authorList>
    </citation>
    <scope>NUCLEOTIDE SEQUENCE [LARGE SCALE GENOMIC DNA]</scope>
</reference>